<organism evidence="1 2">
    <name type="scientific">Fimbriimonas ginsengisoli</name>
    <dbReference type="NCBI Taxonomy" id="1005039"/>
    <lineage>
        <taxon>Bacteria</taxon>
        <taxon>Bacillati</taxon>
        <taxon>Armatimonadota</taxon>
        <taxon>Fimbriimonadia</taxon>
        <taxon>Fimbriimonadales</taxon>
        <taxon>Fimbriimonadaceae</taxon>
        <taxon>Fimbriimonas</taxon>
    </lineage>
</organism>
<protein>
    <submittedName>
        <fullName evidence="1">Uncharacterized protein</fullName>
    </submittedName>
</protein>
<comment type="caution">
    <text evidence="1">The sequence shown here is derived from an EMBL/GenBank/DDBJ whole genome shotgun (WGS) entry which is preliminary data.</text>
</comment>
<accession>A0A931LUY9</accession>
<name>A0A931LUY9_FIMGI</name>
<evidence type="ECO:0000313" key="2">
    <source>
        <dbReference type="Proteomes" id="UP000727962"/>
    </source>
</evidence>
<evidence type="ECO:0000313" key="1">
    <source>
        <dbReference type="EMBL" id="MBI1756669.1"/>
    </source>
</evidence>
<dbReference type="AlphaFoldDB" id="A0A931LUY9"/>
<sequence>MPTALLMSVLIVAQMPQPDRAFGGYRFQGLMEHSVMPNDRATVREDARRRKDMRLFWKDAHASFRRADYPALAGKQLSGGIGLALFGRNLSVFVDKQGVVTGISGLSAFDVPGFIKLRRGRHDRWASSDRVPLISFRIVNRTARPLVLVDSAGLVVGSIDANRTVALRRHGWKTWFSVASRNGERLAVLDTDDHRAENPAVIATPTVGASRLSCGWQVTRQGDGSASGTADIGVTVTIRDK</sequence>
<reference evidence="1" key="1">
    <citation type="submission" date="2020-07" db="EMBL/GenBank/DDBJ databases">
        <title>Huge and variable diversity of episymbiotic CPR bacteria and DPANN archaea in groundwater ecosystems.</title>
        <authorList>
            <person name="He C.Y."/>
            <person name="Keren R."/>
            <person name="Whittaker M."/>
            <person name="Farag I.F."/>
            <person name="Doudna J."/>
            <person name="Cate J.H.D."/>
            <person name="Banfield J.F."/>
        </authorList>
    </citation>
    <scope>NUCLEOTIDE SEQUENCE</scope>
    <source>
        <strain evidence="1">NC_groundwater_17_Pr7_B-0.1um_64_12</strain>
    </source>
</reference>
<gene>
    <name evidence="1" type="ORF">HYR64_06130</name>
</gene>
<proteinExistence type="predicted"/>
<dbReference type="EMBL" id="JACOSL010000038">
    <property type="protein sequence ID" value="MBI1756669.1"/>
    <property type="molecule type" value="Genomic_DNA"/>
</dbReference>
<dbReference type="Proteomes" id="UP000727962">
    <property type="component" value="Unassembled WGS sequence"/>
</dbReference>